<accession>A0ABX9TJ06</accession>
<dbReference type="InterPro" id="IPR042095">
    <property type="entry name" value="SUMF_sf"/>
</dbReference>
<dbReference type="Gene3D" id="3.90.1580.10">
    <property type="entry name" value="paralog of FGE (formylglycine-generating enzyme)"/>
    <property type="match status" value="1"/>
</dbReference>
<name>A0ABX9TJ06_9PSEU</name>
<protein>
    <submittedName>
        <fullName evidence="3">Formylglycine-generating enzyme required for sulfatase activity</fullName>
    </submittedName>
</protein>
<evidence type="ECO:0000256" key="1">
    <source>
        <dbReference type="SAM" id="MobiDB-lite"/>
    </source>
</evidence>
<comment type="caution">
    <text evidence="3">The sequence shown here is derived from an EMBL/GenBank/DDBJ whole genome shotgun (WGS) entry which is preliminary data.</text>
</comment>
<dbReference type="EMBL" id="RBXX01000002">
    <property type="protein sequence ID" value="RKT87035.1"/>
    <property type="molecule type" value="Genomic_DNA"/>
</dbReference>
<evidence type="ECO:0000313" key="3">
    <source>
        <dbReference type="EMBL" id="RKT87035.1"/>
    </source>
</evidence>
<evidence type="ECO:0000313" key="4">
    <source>
        <dbReference type="Proteomes" id="UP000270697"/>
    </source>
</evidence>
<evidence type="ECO:0000259" key="2">
    <source>
        <dbReference type="Pfam" id="PF03781"/>
    </source>
</evidence>
<proteinExistence type="predicted"/>
<dbReference type="Pfam" id="PF03781">
    <property type="entry name" value="FGE-sulfatase"/>
    <property type="match status" value="1"/>
</dbReference>
<sequence length="292" mass="31938">MTERACCAPSAGRPTADAEVSPAAVPRTEGMVRLDGGSFLMGSEDELAYAEEGPVRRARVGPFRISRTAVSNAEFAEFTAATGYRTEAERWGWSFVFAGLLPDDFPPTRGVAAAQWWRQVEGADWRRPEGPGSDVDGRADHPVVHVSWNDAQAYCTWSGLRLPAEAEWEYAARGGLVGSPFPWGDEREPGGEHRMNVWQGTFPQHNDRSDGWVGTCPVTAFEPNAFGLHNTTGNVWEWCADRFAPGSPGRSARGGSYLCHDSYCRRYRVSARQGLTPDTSTGNTGFRCAQDA</sequence>
<dbReference type="SUPFAM" id="SSF56436">
    <property type="entry name" value="C-type lectin-like"/>
    <property type="match status" value="1"/>
</dbReference>
<dbReference type="InterPro" id="IPR005532">
    <property type="entry name" value="SUMF_dom"/>
</dbReference>
<keyword evidence="4" id="KW-1185">Reference proteome</keyword>
<dbReference type="PANTHER" id="PTHR23150">
    <property type="entry name" value="SULFATASE MODIFYING FACTOR 1, 2"/>
    <property type="match status" value="1"/>
</dbReference>
<organism evidence="3 4">
    <name type="scientific">Saccharopolyspora antimicrobica</name>
    <dbReference type="NCBI Taxonomy" id="455193"/>
    <lineage>
        <taxon>Bacteria</taxon>
        <taxon>Bacillati</taxon>
        <taxon>Actinomycetota</taxon>
        <taxon>Actinomycetes</taxon>
        <taxon>Pseudonocardiales</taxon>
        <taxon>Pseudonocardiaceae</taxon>
        <taxon>Saccharopolyspora</taxon>
    </lineage>
</organism>
<feature type="region of interest" description="Disordered" evidence="1">
    <location>
        <begin position="1"/>
        <end position="21"/>
    </location>
</feature>
<dbReference type="InterPro" id="IPR016187">
    <property type="entry name" value="CTDL_fold"/>
</dbReference>
<dbReference type="PANTHER" id="PTHR23150:SF19">
    <property type="entry name" value="FORMYLGLYCINE-GENERATING ENZYME"/>
    <property type="match status" value="1"/>
</dbReference>
<reference evidence="3 4" key="1">
    <citation type="submission" date="2018-10" db="EMBL/GenBank/DDBJ databases">
        <title>Sequencing the genomes of 1000 actinobacteria strains.</title>
        <authorList>
            <person name="Klenk H.-P."/>
        </authorList>
    </citation>
    <scope>NUCLEOTIDE SEQUENCE [LARGE SCALE GENOMIC DNA]</scope>
    <source>
        <strain evidence="3 4">DSM 45119</strain>
    </source>
</reference>
<gene>
    <name evidence="3" type="ORF">ATL45_5420</name>
</gene>
<dbReference type="Proteomes" id="UP000270697">
    <property type="component" value="Unassembled WGS sequence"/>
</dbReference>
<dbReference type="InterPro" id="IPR051043">
    <property type="entry name" value="Sulfatase_Mod_Factor_Kinase"/>
</dbReference>
<feature type="domain" description="Sulfatase-modifying factor enzyme-like" evidence="2">
    <location>
        <begin position="28"/>
        <end position="289"/>
    </location>
</feature>